<dbReference type="InterPro" id="IPR007219">
    <property type="entry name" value="XnlR_reg_dom"/>
</dbReference>
<dbReference type="RefSeq" id="XP_026601064.1">
    <property type="nucleotide sequence ID" value="XM_026750060.1"/>
</dbReference>
<evidence type="ECO:0000256" key="2">
    <source>
        <dbReference type="ARBA" id="ARBA00022723"/>
    </source>
</evidence>
<proteinExistence type="predicted"/>
<dbReference type="GO" id="GO:0000978">
    <property type="term" value="F:RNA polymerase II cis-regulatory region sequence-specific DNA binding"/>
    <property type="evidence" value="ECO:0007669"/>
    <property type="project" value="InterPro"/>
</dbReference>
<evidence type="ECO:0000256" key="3">
    <source>
        <dbReference type="ARBA" id="ARBA00022737"/>
    </source>
</evidence>
<feature type="domain" description="Xylanolytic transcriptional activator regulatory" evidence="7">
    <location>
        <begin position="34"/>
        <end position="136"/>
    </location>
</feature>
<dbReference type="OrthoDB" id="10261408at2759"/>
<protein>
    <recommendedName>
        <fullName evidence="7">Xylanolytic transcriptional activator regulatory domain-containing protein</fullName>
    </recommendedName>
</protein>
<gene>
    <name evidence="8" type="ORF">DSM5745_08044</name>
</gene>
<dbReference type="AlphaFoldDB" id="A0A3D8R8Z8"/>
<dbReference type="PANTHER" id="PTHR40626:SF36">
    <property type="entry name" value="TRANSCRIPTION FACTOR WITH C2H2 AND ZN(2)-CYS(6) DNA BINDING DOMAIN (EUROFUNG)"/>
    <property type="match status" value="1"/>
</dbReference>
<evidence type="ECO:0000256" key="1">
    <source>
        <dbReference type="ARBA" id="ARBA00004123"/>
    </source>
</evidence>
<keyword evidence="9" id="KW-1185">Reference proteome</keyword>
<reference evidence="8 9" key="1">
    <citation type="journal article" date="2018" name="IMA Fungus">
        <title>IMA Genome-F 9: Draft genome sequence of Annulohypoxylon stygium, Aspergillus mulundensis, Berkeleyomyces basicola (syn. Thielaviopsis basicola), Ceratocystis smalleyi, two Cercospora beticola strains, Coleophoma cylindrospora, Fusarium fracticaudum, Phialophora cf. hyalina, and Morchella septimelata.</title>
        <authorList>
            <person name="Wingfield B.D."/>
            <person name="Bills G.F."/>
            <person name="Dong Y."/>
            <person name="Huang W."/>
            <person name="Nel W.J."/>
            <person name="Swalarsk-Parry B.S."/>
            <person name="Vaghefi N."/>
            <person name="Wilken P.M."/>
            <person name="An Z."/>
            <person name="de Beer Z.W."/>
            <person name="De Vos L."/>
            <person name="Chen L."/>
            <person name="Duong T.A."/>
            <person name="Gao Y."/>
            <person name="Hammerbacher A."/>
            <person name="Kikkert J.R."/>
            <person name="Li Y."/>
            <person name="Li H."/>
            <person name="Li K."/>
            <person name="Li Q."/>
            <person name="Liu X."/>
            <person name="Ma X."/>
            <person name="Naidoo K."/>
            <person name="Pethybridge S.J."/>
            <person name="Sun J."/>
            <person name="Steenkamp E.T."/>
            <person name="van der Nest M.A."/>
            <person name="van Wyk S."/>
            <person name="Wingfield M.J."/>
            <person name="Xiong C."/>
            <person name="Yue Q."/>
            <person name="Zhang X."/>
        </authorList>
    </citation>
    <scope>NUCLEOTIDE SEQUENCE [LARGE SCALE GENOMIC DNA]</scope>
    <source>
        <strain evidence="8 9">DSM 5745</strain>
    </source>
</reference>
<evidence type="ECO:0000256" key="5">
    <source>
        <dbReference type="ARBA" id="ARBA00022833"/>
    </source>
</evidence>
<dbReference type="GO" id="GO:0006351">
    <property type="term" value="P:DNA-templated transcription"/>
    <property type="evidence" value="ECO:0007669"/>
    <property type="project" value="InterPro"/>
</dbReference>
<dbReference type="GO" id="GO:0008270">
    <property type="term" value="F:zinc ion binding"/>
    <property type="evidence" value="ECO:0007669"/>
    <property type="project" value="UniProtKB-KW"/>
</dbReference>
<keyword evidence="4" id="KW-0863">Zinc-finger</keyword>
<dbReference type="STRING" id="1810919.A0A3D8R8Z8"/>
<dbReference type="GO" id="GO:0000785">
    <property type="term" value="C:chromatin"/>
    <property type="evidence" value="ECO:0007669"/>
    <property type="project" value="TreeGrafter"/>
</dbReference>
<keyword evidence="5" id="KW-0862">Zinc</keyword>
<dbReference type="GO" id="GO:0005634">
    <property type="term" value="C:nucleus"/>
    <property type="evidence" value="ECO:0007669"/>
    <property type="project" value="UniProtKB-SubCell"/>
</dbReference>
<name>A0A3D8R8Z8_9EURO</name>
<keyword evidence="3" id="KW-0677">Repeat</keyword>
<evidence type="ECO:0000313" key="8">
    <source>
        <dbReference type="EMBL" id="RDW70533.1"/>
    </source>
</evidence>
<dbReference type="Proteomes" id="UP000256690">
    <property type="component" value="Unassembled WGS sequence"/>
</dbReference>
<keyword evidence="6" id="KW-0539">Nucleus</keyword>
<dbReference type="InterPro" id="IPR051059">
    <property type="entry name" value="VerF-like"/>
</dbReference>
<comment type="subcellular location">
    <subcellularLocation>
        <location evidence="1">Nucleus</location>
    </subcellularLocation>
</comment>
<comment type="caution">
    <text evidence="8">The sequence shown here is derived from an EMBL/GenBank/DDBJ whole genome shotgun (WGS) entry which is preliminary data.</text>
</comment>
<organism evidence="8 9">
    <name type="scientific">Aspergillus mulundensis</name>
    <dbReference type="NCBI Taxonomy" id="1810919"/>
    <lineage>
        <taxon>Eukaryota</taxon>
        <taxon>Fungi</taxon>
        <taxon>Dikarya</taxon>
        <taxon>Ascomycota</taxon>
        <taxon>Pezizomycotina</taxon>
        <taxon>Eurotiomycetes</taxon>
        <taxon>Eurotiomycetidae</taxon>
        <taxon>Eurotiales</taxon>
        <taxon>Aspergillaceae</taxon>
        <taxon>Aspergillus</taxon>
        <taxon>Aspergillus subgen. Nidulantes</taxon>
    </lineage>
</organism>
<evidence type="ECO:0000256" key="4">
    <source>
        <dbReference type="ARBA" id="ARBA00022771"/>
    </source>
</evidence>
<evidence type="ECO:0000256" key="6">
    <source>
        <dbReference type="ARBA" id="ARBA00023242"/>
    </source>
</evidence>
<keyword evidence="2" id="KW-0479">Metal-binding</keyword>
<sequence>MSRNSLSSAQSALGRFGGTITSRPSGPEKIQHFLNLYFDIFSPHWPFIHRASFTMNQSNESPLLVQSMLVIGMWVADTASIRAAAVELHGKLGEAISEQRKKWDLSAASGSPGTTPQANPKFPLPMYQAILLHIIFTLLHKGNGGSEAESKMSLALDLTLALKSSPLTARDLTLSLLSSLVQSCRRLGMFHYPSILTVCRESPDEHTFLPHAWVSVEEVKRFNVALWRVCRAISGRSWACPPTGRTDAGAGAGAAGGGVDGRQGNAKWELRAAELRFPLPTNDAMWAAQTWEEWDSAVARGRDEDVDVDADVLGLGDYREDEWISVAAGMLELLG</sequence>
<accession>A0A3D8R8Z8</accession>
<evidence type="ECO:0000259" key="7">
    <source>
        <dbReference type="Pfam" id="PF04082"/>
    </source>
</evidence>
<dbReference type="Pfam" id="PF04082">
    <property type="entry name" value="Fungal_trans"/>
    <property type="match status" value="1"/>
</dbReference>
<dbReference type="GeneID" id="38118414"/>
<dbReference type="GO" id="GO:0000981">
    <property type="term" value="F:DNA-binding transcription factor activity, RNA polymerase II-specific"/>
    <property type="evidence" value="ECO:0007669"/>
    <property type="project" value="InterPro"/>
</dbReference>
<dbReference type="PANTHER" id="PTHR40626">
    <property type="entry name" value="MIP31509P"/>
    <property type="match status" value="1"/>
</dbReference>
<evidence type="ECO:0000313" key="9">
    <source>
        <dbReference type="Proteomes" id="UP000256690"/>
    </source>
</evidence>
<dbReference type="EMBL" id="PVWQ01000010">
    <property type="protein sequence ID" value="RDW70533.1"/>
    <property type="molecule type" value="Genomic_DNA"/>
</dbReference>